<dbReference type="PROSITE" id="PS00211">
    <property type="entry name" value="ABC_TRANSPORTER_1"/>
    <property type="match status" value="1"/>
</dbReference>
<accession>A0A410W9B7</accession>
<evidence type="ECO:0000256" key="3">
    <source>
        <dbReference type="ARBA" id="ARBA00022840"/>
    </source>
</evidence>
<dbReference type="PANTHER" id="PTHR42794:SF1">
    <property type="entry name" value="HEMIN IMPORT ATP-BINDING PROTEIN HMUV"/>
    <property type="match status" value="1"/>
</dbReference>
<evidence type="ECO:0000256" key="1">
    <source>
        <dbReference type="ARBA" id="ARBA00022448"/>
    </source>
</evidence>
<dbReference type="PROSITE" id="PS50893">
    <property type="entry name" value="ABC_TRANSPORTER_2"/>
    <property type="match status" value="1"/>
</dbReference>
<dbReference type="InterPro" id="IPR003439">
    <property type="entry name" value="ABC_transporter-like_ATP-bd"/>
</dbReference>
<dbReference type="InterPro" id="IPR027417">
    <property type="entry name" value="P-loop_NTPase"/>
</dbReference>
<dbReference type="CDD" id="cd03214">
    <property type="entry name" value="ABC_Iron-Siderophores_B12_Hemin"/>
    <property type="match status" value="1"/>
</dbReference>
<evidence type="ECO:0000313" key="6">
    <source>
        <dbReference type="Proteomes" id="UP000288929"/>
    </source>
</evidence>
<dbReference type="Proteomes" id="UP000288929">
    <property type="component" value="Chromosome"/>
</dbReference>
<dbReference type="InterPro" id="IPR017871">
    <property type="entry name" value="ABC_transporter-like_CS"/>
</dbReference>
<dbReference type="InterPro" id="IPR003593">
    <property type="entry name" value="AAA+_ATPase"/>
</dbReference>
<reference evidence="5 6" key="1">
    <citation type="submission" date="2019-01" db="EMBL/GenBank/DDBJ databases">
        <authorList>
            <person name="Ruckert C."/>
            <person name="Busche T."/>
            <person name="Kalinowski J."/>
        </authorList>
    </citation>
    <scope>NUCLEOTIDE SEQUENCE [LARGE SCALE GENOMIC DNA]</scope>
    <source>
        <strain evidence="5 6">136/3</strain>
    </source>
</reference>
<dbReference type="PANTHER" id="PTHR42794">
    <property type="entry name" value="HEMIN IMPORT ATP-BINDING PROTEIN HMUV"/>
    <property type="match status" value="1"/>
</dbReference>
<evidence type="ECO:0000256" key="4">
    <source>
        <dbReference type="ARBA" id="ARBA00022967"/>
    </source>
</evidence>
<dbReference type="SUPFAM" id="SSF52540">
    <property type="entry name" value="P-loop containing nucleoside triphosphate hydrolases"/>
    <property type="match status" value="1"/>
</dbReference>
<dbReference type="KEGG" id="cpeg:CPELA_06420"/>
<keyword evidence="2" id="KW-0547">Nucleotide-binding</keyword>
<proteinExistence type="predicted"/>
<dbReference type="SMART" id="SM00382">
    <property type="entry name" value="AAA"/>
    <property type="match status" value="1"/>
</dbReference>
<keyword evidence="3 5" id="KW-0067">ATP-binding</keyword>
<evidence type="ECO:0000256" key="2">
    <source>
        <dbReference type="ARBA" id="ARBA00022741"/>
    </source>
</evidence>
<evidence type="ECO:0000313" key="5">
    <source>
        <dbReference type="EMBL" id="QAU52547.1"/>
    </source>
</evidence>
<dbReference type="GO" id="GO:0016887">
    <property type="term" value="F:ATP hydrolysis activity"/>
    <property type="evidence" value="ECO:0007669"/>
    <property type="project" value="InterPro"/>
</dbReference>
<dbReference type="Gene3D" id="3.40.50.300">
    <property type="entry name" value="P-loop containing nucleotide triphosphate hydrolases"/>
    <property type="match status" value="1"/>
</dbReference>
<dbReference type="Pfam" id="PF00005">
    <property type="entry name" value="ABC_tran"/>
    <property type="match status" value="1"/>
</dbReference>
<keyword evidence="6" id="KW-1185">Reference proteome</keyword>
<dbReference type="OrthoDB" id="3579586at2"/>
<dbReference type="AlphaFoldDB" id="A0A410W9B7"/>
<keyword evidence="4" id="KW-1278">Translocase</keyword>
<dbReference type="EMBL" id="CP035299">
    <property type="protein sequence ID" value="QAU52547.1"/>
    <property type="molecule type" value="Genomic_DNA"/>
</dbReference>
<gene>
    <name evidence="5" type="primary">yusV1</name>
    <name evidence="5" type="ORF">CPELA_06420</name>
</gene>
<dbReference type="RefSeq" id="WP_128889982.1">
    <property type="nucleotide sequence ID" value="NZ_BMCX01000003.1"/>
</dbReference>
<dbReference type="GO" id="GO:0005524">
    <property type="term" value="F:ATP binding"/>
    <property type="evidence" value="ECO:0007669"/>
    <property type="project" value="UniProtKB-KW"/>
</dbReference>
<keyword evidence="1" id="KW-0813">Transport</keyword>
<organism evidence="5 6">
    <name type="scientific">Corynebacterium pelargi</name>
    <dbReference type="NCBI Taxonomy" id="1471400"/>
    <lineage>
        <taxon>Bacteria</taxon>
        <taxon>Bacillati</taxon>
        <taxon>Actinomycetota</taxon>
        <taxon>Actinomycetes</taxon>
        <taxon>Mycobacteriales</taxon>
        <taxon>Corynebacteriaceae</taxon>
        <taxon>Corynebacterium</taxon>
    </lineage>
</organism>
<protein>
    <submittedName>
        <fullName evidence="5">Putative siderophore transport system ATP-binding protein YusV</fullName>
    </submittedName>
</protein>
<sequence length="286" mass="30865" precursor="true">MSEKLCLEAQDLKVGFGTTPVVEGVAFRCEPGTMTAIVGTNGAGKTTVLRALAGIHPIQSGGVFLQHPNGSGGATKRWDVAKMGAKQRAKKIAMVSQEGHLAEDLTVREVVTLGRLPHTTPWEFSAKNHQGIVDKAIATCELEAYADTPCGALSGGMRKRAMIARGFAQETPVLILDEPSNHLDIYHQLNLLEILAASGKTVVITLHDLNLAIGYADQVVVLDKQGDLGSQVLCDAPVNALQDPLLHRIFGVRGYVAQANDFQLDVPLQRPHLLLEKPRKEHHETN</sequence>
<name>A0A410W9B7_9CORY</name>